<dbReference type="Gene3D" id="3.40.50.1820">
    <property type="entry name" value="alpha/beta hydrolase"/>
    <property type="match status" value="1"/>
</dbReference>
<evidence type="ECO:0000313" key="2">
    <source>
        <dbReference type="Proteomes" id="UP000197138"/>
    </source>
</evidence>
<gene>
    <name evidence="1" type="ORF">CDL15_Pgr025651</name>
</gene>
<dbReference type="EMBL" id="MTKT01004810">
    <property type="protein sequence ID" value="OWM69802.1"/>
    <property type="molecule type" value="Genomic_DNA"/>
</dbReference>
<organism evidence="1 2">
    <name type="scientific">Punica granatum</name>
    <name type="common">Pomegranate</name>
    <dbReference type="NCBI Taxonomy" id="22663"/>
    <lineage>
        <taxon>Eukaryota</taxon>
        <taxon>Viridiplantae</taxon>
        <taxon>Streptophyta</taxon>
        <taxon>Embryophyta</taxon>
        <taxon>Tracheophyta</taxon>
        <taxon>Spermatophyta</taxon>
        <taxon>Magnoliopsida</taxon>
        <taxon>eudicotyledons</taxon>
        <taxon>Gunneridae</taxon>
        <taxon>Pentapetalae</taxon>
        <taxon>rosids</taxon>
        <taxon>malvids</taxon>
        <taxon>Myrtales</taxon>
        <taxon>Lythraceae</taxon>
        <taxon>Punica</taxon>
    </lineage>
</organism>
<dbReference type="SUPFAM" id="SSF53474">
    <property type="entry name" value="alpha/beta-Hydrolases"/>
    <property type="match status" value="1"/>
</dbReference>
<protein>
    <submittedName>
        <fullName evidence="1">Uncharacterized protein</fullName>
    </submittedName>
</protein>
<evidence type="ECO:0000313" key="1">
    <source>
        <dbReference type="EMBL" id="OWM69802.1"/>
    </source>
</evidence>
<dbReference type="Pfam" id="PF07224">
    <property type="entry name" value="Chlorophyllase"/>
    <property type="match status" value="1"/>
</dbReference>
<dbReference type="GO" id="GO:0015996">
    <property type="term" value="P:chlorophyll catabolic process"/>
    <property type="evidence" value="ECO:0007669"/>
    <property type="project" value="UniProtKB-UniPathway"/>
</dbReference>
<dbReference type="PANTHER" id="PTHR33428:SF2">
    <property type="entry name" value="CHLOROPHYLLASE-2"/>
    <property type="match status" value="1"/>
</dbReference>
<dbReference type="InterPro" id="IPR029058">
    <property type="entry name" value="AB_hydrolase_fold"/>
</dbReference>
<comment type="caution">
    <text evidence="1">The sequence shown here is derived from an EMBL/GenBank/DDBJ whole genome shotgun (WGS) entry which is preliminary data.</text>
</comment>
<reference evidence="2" key="1">
    <citation type="journal article" date="2017" name="Plant J.">
        <title>The pomegranate (Punica granatum L.) genome and the genomics of punicalagin biosynthesis.</title>
        <authorList>
            <person name="Qin G."/>
            <person name="Xu C."/>
            <person name="Ming R."/>
            <person name="Tang H."/>
            <person name="Guyot R."/>
            <person name="Kramer E.M."/>
            <person name="Hu Y."/>
            <person name="Yi X."/>
            <person name="Qi Y."/>
            <person name="Xu X."/>
            <person name="Gao Z."/>
            <person name="Pan H."/>
            <person name="Jian J."/>
            <person name="Tian Y."/>
            <person name="Yue Z."/>
            <person name="Xu Y."/>
        </authorList>
    </citation>
    <scope>NUCLEOTIDE SEQUENCE [LARGE SCALE GENOMIC DNA]</scope>
    <source>
        <strain evidence="2">cv. Dabenzi</strain>
    </source>
</reference>
<dbReference type="PANTHER" id="PTHR33428">
    <property type="entry name" value="CHLOROPHYLLASE-2, CHLOROPLASTIC"/>
    <property type="match status" value="1"/>
</dbReference>
<sequence length="324" mass="34655">MSSSSSSATDVFENGKYETIPKNVDSTGGNPDGLPVLPPEPLLIVSPMEEGEFPVLILLHGYMLLNSFYSELLQHIASHCFIVVAPQLSLLLRRSQNGQLYTCRGKDCTEDIRSAGAVTDWLRGGLSAALPSQVTPNLAKLALSGHSRGGKTAFALALGMLSITTSIPFRALIGIDPVDGSEGSQTPPPVLTYKTQSFDLEMPVMVIGAGLSEVKKCCMVPPCAANGVNHKEFFNECKPPACHFVAKDYGHMDMLDDKTPGLRGILADCICKNGKSREPMRKFVGGIVVASLRAYLGGDSTDLITVRDTPEIAPVELSAIEFLS</sequence>
<name>A0A218WCJ5_PUNGR</name>
<dbReference type="GO" id="GO:0047746">
    <property type="term" value="F:chlorophyllase activity"/>
    <property type="evidence" value="ECO:0007669"/>
    <property type="project" value="TreeGrafter"/>
</dbReference>
<proteinExistence type="predicted"/>
<dbReference type="AlphaFoldDB" id="A0A218WCJ5"/>
<dbReference type="InterPro" id="IPR017395">
    <property type="entry name" value="Chlorophyllase-like"/>
</dbReference>
<dbReference type="Proteomes" id="UP000197138">
    <property type="component" value="Unassembled WGS sequence"/>
</dbReference>
<accession>A0A218WCJ5</accession>
<dbReference type="UniPathway" id="UPA00674"/>